<sequence length="321" mass="33571">MTSLRTNLGPLTTTFTYPESCTVAVGACLTCTQGWQAQTCSNNAFNHQGVQDDVECWPPRANPGLTTGVALNGWGFYSPGIHCPAGMVTACSATGGSNDGFKFQYSLNDGETAVGCCPSGYSCGHDGQDQYQTCQSVYVTGSFPVVQCKSGSSNGYTYQTVPATVTATTSESMTVTHTISAYTVRAPMIQINHMATDLPKSTQPPPTSSDSSSGIQVSASISGHLSPGAKAGIIVAACLCAIIFFGLIAWIWFRCVSRRNNAASAKSEMGGAQIPPIPATNNSMRQRLSANRPKSELPEHHIVSELDGSQVSVHGNPAGPG</sequence>
<feature type="region of interest" description="Disordered" evidence="1">
    <location>
        <begin position="196"/>
        <end position="215"/>
    </location>
</feature>
<dbReference type="RefSeq" id="XP_015405726.1">
    <property type="nucleotide sequence ID" value="XM_015551972.1"/>
</dbReference>
<accession>A0A0L1J064</accession>
<evidence type="ECO:0000256" key="2">
    <source>
        <dbReference type="SAM" id="Phobius"/>
    </source>
</evidence>
<feature type="compositionally biased region" description="Polar residues" evidence="1">
    <location>
        <begin position="279"/>
        <end position="289"/>
    </location>
</feature>
<keyword evidence="2" id="KW-0812">Transmembrane</keyword>
<keyword evidence="4" id="KW-1185">Reference proteome</keyword>
<dbReference type="STRING" id="1509407.A0A0L1J064"/>
<dbReference type="Proteomes" id="UP000037505">
    <property type="component" value="Unassembled WGS sequence"/>
</dbReference>
<evidence type="ECO:0000313" key="3">
    <source>
        <dbReference type="EMBL" id="KNG84803.1"/>
    </source>
</evidence>
<feature type="compositionally biased region" description="Basic and acidic residues" evidence="1">
    <location>
        <begin position="293"/>
        <end position="304"/>
    </location>
</feature>
<dbReference type="GeneID" id="26808520"/>
<comment type="caution">
    <text evidence="3">The sequence shown here is derived from an EMBL/GenBank/DDBJ whole genome shotgun (WGS) entry which is preliminary data.</text>
</comment>
<organism evidence="3 4">
    <name type="scientific">Aspergillus nomiae NRRL (strain ATCC 15546 / NRRL 13137 / CBS 260.88 / M93)</name>
    <dbReference type="NCBI Taxonomy" id="1509407"/>
    <lineage>
        <taxon>Eukaryota</taxon>
        <taxon>Fungi</taxon>
        <taxon>Dikarya</taxon>
        <taxon>Ascomycota</taxon>
        <taxon>Pezizomycotina</taxon>
        <taxon>Eurotiomycetes</taxon>
        <taxon>Eurotiomycetidae</taxon>
        <taxon>Eurotiales</taxon>
        <taxon>Aspergillaceae</taxon>
        <taxon>Aspergillus</taxon>
        <taxon>Aspergillus subgen. Circumdati</taxon>
    </lineage>
</organism>
<gene>
    <name evidence="3" type="ORF">ANOM_006716</name>
</gene>
<evidence type="ECO:0000256" key="1">
    <source>
        <dbReference type="SAM" id="MobiDB-lite"/>
    </source>
</evidence>
<proteinExistence type="predicted"/>
<name>A0A0L1J064_ASPN3</name>
<feature type="region of interest" description="Disordered" evidence="1">
    <location>
        <begin position="264"/>
        <end position="321"/>
    </location>
</feature>
<keyword evidence="2" id="KW-0472">Membrane</keyword>
<evidence type="ECO:0000313" key="4">
    <source>
        <dbReference type="Proteomes" id="UP000037505"/>
    </source>
</evidence>
<reference evidence="3 4" key="1">
    <citation type="submission" date="2014-06" db="EMBL/GenBank/DDBJ databases">
        <title>The Genome of the Aflatoxigenic Filamentous Fungus Aspergillus nomius.</title>
        <authorList>
            <person name="Moore M.G."/>
            <person name="Shannon B.M."/>
            <person name="Brian M.M."/>
        </authorList>
    </citation>
    <scope>NUCLEOTIDE SEQUENCE [LARGE SCALE GENOMIC DNA]</scope>
    <source>
        <strain evidence="3 4">NRRL 13137</strain>
    </source>
</reference>
<dbReference type="EMBL" id="JNOM01000188">
    <property type="protein sequence ID" value="KNG84803.1"/>
    <property type="molecule type" value="Genomic_DNA"/>
</dbReference>
<feature type="transmembrane region" description="Helical" evidence="2">
    <location>
        <begin position="231"/>
        <end position="253"/>
    </location>
</feature>
<protein>
    <submittedName>
        <fullName evidence="3">Uncharacterized protein</fullName>
    </submittedName>
</protein>
<dbReference type="OrthoDB" id="4504221at2759"/>
<dbReference type="AlphaFoldDB" id="A0A0L1J064"/>
<keyword evidence="2" id="KW-1133">Transmembrane helix</keyword>